<evidence type="ECO:0000256" key="1">
    <source>
        <dbReference type="SAM" id="Coils"/>
    </source>
</evidence>
<feature type="coiled-coil region" evidence="1">
    <location>
        <begin position="247"/>
        <end position="274"/>
    </location>
</feature>
<keyword evidence="4" id="KW-1185">Reference proteome</keyword>
<keyword evidence="1" id="KW-0175">Coiled coil</keyword>
<reference evidence="3" key="2">
    <citation type="submission" date="2022-01" db="EMBL/GenBank/DDBJ databases">
        <authorList>
            <person name="Yamashiro T."/>
            <person name="Shiraishi A."/>
            <person name="Satake H."/>
            <person name="Nakayama K."/>
        </authorList>
    </citation>
    <scope>NUCLEOTIDE SEQUENCE</scope>
</reference>
<name>A0ABQ5EMW2_9ASTR</name>
<feature type="region of interest" description="Disordered" evidence="2">
    <location>
        <begin position="58"/>
        <end position="78"/>
    </location>
</feature>
<dbReference type="EMBL" id="BQNB010016477">
    <property type="protein sequence ID" value="GJT52241.1"/>
    <property type="molecule type" value="Genomic_DNA"/>
</dbReference>
<evidence type="ECO:0000313" key="4">
    <source>
        <dbReference type="Proteomes" id="UP001151760"/>
    </source>
</evidence>
<feature type="region of interest" description="Disordered" evidence="2">
    <location>
        <begin position="539"/>
        <end position="569"/>
    </location>
</feature>
<reference evidence="3" key="1">
    <citation type="journal article" date="2022" name="Int. J. Mol. Sci.">
        <title>Draft Genome of Tanacetum Coccineum: Genomic Comparison of Closely Related Tanacetum-Family Plants.</title>
        <authorList>
            <person name="Yamashiro T."/>
            <person name="Shiraishi A."/>
            <person name="Nakayama K."/>
            <person name="Satake H."/>
        </authorList>
    </citation>
    <scope>NUCLEOTIDE SEQUENCE</scope>
</reference>
<comment type="caution">
    <text evidence="3">The sequence shown here is derived from an EMBL/GenBank/DDBJ whole genome shotgun (WGS) entry which is preliminary data.</text>
</comment>
<evidence type="ECO:0000313" key="3">
    <source>
        <dbReference type="EMBL" id="GJT52241.1"/>
    </source>
</evidence>
<feature type="compositionally biased region" description="Polar residues" evidence="2">
    <location>
        <begin position="1"/>
        <end position="10"/>
    </location>
</feature>
<dbReference type="Proteomes" id="UP001151760">
    <property type="component" value="Unassembled WGS sequence"/>
</dbReference>
<feature type="compositionally biased region" description="Basic and acidic residues" evidence="2">
    <location>
        <begin position="66"/>
        <end position="78"/>
    </location>
</feature>
<gene>
    <name evidence="3" type="ORF">Tco_0978398</name>
</gene>
<protein>
    <submittedName>
        <fullName evidence="3">Uncharacterized protein</fullName>
    </submittedName>
</protein>
<organism evidence="3 4">
    <name type="scientific">Tanacetum coccineum</name>
    <dbReference type="NCBI Taxonomy" id="301880"/>
    <lineage>
        <taxon>Eukaryota</taxon>
        <taxon>Viridiplantae</taxon>
        <taxon>Streptophyta</taxon>
        <taxon>Embryophyta</taxon>
        <taxon>Tracheophyta</taxon>
        <taxon>Spermatophyta</taxon>
        <taxon>Magnoliopsida</taxon>
        <taxon>eudicotyledons</taxon>
        <taxon>Gunneridae</taxon>
        <taxon>Pentapetalae</taxon>
        <taxon>asterids</taxon>
        <taxon>campanulids</taxon>
        <taxon>Asterales</taxon>
        <taxon>Asteraceae</taxon>
        <taxon>Asteroideae</taxon>
        <taxon>Anthemideae</taxon>
        <taxon>Anthemidinae</taxon>
        <taxon>Tanacetum</taxon>
    </lineage>
</organism>
<sequence length="569" mass="64733">MTLGTLNSRLVPNPIPQPPYVPPTKKDCDILFQPMFDEFFNPPPSVISPVPVAFAPRPIDPTSVEESPKTPHFHDDPLHETLLEDSTSQGSSSNVRSSHTPLELLGKWTKNNPFANVIGDPSRSVSTRKQVKTNAMWCYFEAFLTLVETKDISKLQDILRVTAAQLQLLSDYFCWKDYADREGIKIDWRTRILTKIRFNTSRECKDQETGLREPVKRNVTVETTETKALVAQDGLGSSSSDSEVLIKKVRDNALTELRNKFEKAEKERVNLKLTLEKFGNSSKNLSKLLEIQVSGKFKTGVGFDSQVVDSQVFDSQENARYKTSEGYHTIPPPYIGNFMHPKYDLVLADEEEYVFSESVTSIPNVTTSKAKTSMSKPKSVVEPLIEDWISNSEDDNETEFKSEQRKPSFAKIEFLKSNEHVKTPRDSIKKIMDKCKIGLGYNAIPPPYIENFIPPKHDLVYPSLDDFVEVNEYASESVVKKPTVETNEPKTTRKEDGALIIEDWVSESEEEDVPKIKTVEMFNKPSFAKINFVKFTKQVKSPRNTSVDKNRQNIPNPRGNKRNWNQHMS</sequence>
<feature type="region of interest" description="Disordered" evidence="2">
    <location>
        <begin position="1"/>
        <end position="21"/>
    </location>
</feature>
<proteinExistence type="predicted"/>
<evidence type="ECO:0000256" key="2">
    <source>
        <dbReference type="SAM" id="MobiDB-lite"/>
    </source>
</evidence>
<accession>A0ABQ5EMW2</accession>